<feature type="region of interest" description="Disordered" evidence="2">
    <location>
        <begin position="1698"/>
        <end position="1766"/>
    </location>
</feature>
<reference evidence="6 7" key="1">
    <citation type="journal article" date="2016" name="Genome Biol. Evol.">
        <title>Divergent and convergent evolution of fungal pathogenicity.</title>
        <authorList>
            <person name="Shang Y."/>
            <person name="Xiao G."/>
            <person name="Zheng P."/>
            <person name="Cen K."/>
            <person name="Zhan S."/>
            <person name="Wang C."/>
        </authorList>
    </citation>
    <scope>NUCLEOTIDE SEQUENCE [LARGE SCALE GENOMIC DNA]</scope>
    <source>
        <strain evidence="6 7">ARSEF 7405</strain>
    </source>
</reference>
<comment type="cofactor">
    <cofactor evidence="1">
        <name>Mg(2+)</name>
        <dbReference type="ChEBI" id="CHEBI:18420"/>
    </cofactor>
</comment>
<dbReference type="GO" id="GO:0000723">
    <property type="term" value="P:telomere maintenance"/>
    <property type="evidence" value="ECO:0007669"/>
    <property type="project" value="InterPro"/>
</dbReference>
<sequence>MQPRLPPALQMETPQLQRERNAQESDLLRDEALRQYRVYMQTPVPIPRPQAMQPRLPPALQMETPPPQRRRRTEPQPRAEPRRRLPKAFTSSYTRAHAGRSRQVHYLGPRDRICSQCQALHWVEERSSASSADDPKFLRCCMDGDAKLTDLPSPPPYIAWLFTSEETEARQFRQNTRKYNNALAFTSFRYEDGRQVSGGLQVFQVHGVLYHTHGRLLPEALSTPVYAQTWLVETGATESRMRMRPQLQEEIMRQLDAELRTCNPFINIYNTAKRRLELSQEANPELQLMPDFNLVYRAGMDRRRYNLPEVEEVAAVIGDGRSAGPRPICLSLRNPADGGNHLQRIDRNHPAYDPLHYVILFPHGDRGWSYDMRLNHGTMQRKRDGLTLSHYYRYRIAVRHGHFNLIQRGGRLFQQYVVDAWAAIEDARLRWAELNQKRIRAEIRSGLDDVMRPPDIESDVTAGGEASVRNPVRDARGRDLGKSTILPSTNTRSSRHYFKMYLNAMTLVQIYGKPTLFITFTANPRWREIVENLFPTQQPLDRPDLIAEVFSQKWRAVMQDIDDGCLGPRVAKVWVVEYQKRGLPHAHLLLWLGNKDTFLTPEGMEEIISAELPDSESDPELHTAVTTMMLHGPCGEFFDSAPCMRKNRRHEMKCSKRFPYDFAPQTVIANQGKPIYRRRQGPTFMKKVGDRNIVYTNQWVVPYNPYLLHKYNAHCNVEYCESIDAIRYVFKYIFKGGDRSGVELRSENEILMHREGRYISPVQACYDIGEYQGIHGQWPAVTQLEFHLEGQQPVYFPEDASAEEIRRRNEAATSKLIQFFAWYRDNPDSPKYRYVDFPRYFSWDKPKRRWVPRQRLLGFGRLVAATPSQGEKYCLRLLLMHVEGPKGFADIRTVDGVCHETYHAACVALGLLDDDGEWYRTFDDAVVLQSGYQLRRLFVLALTNGDVHDPSELWDRYKESICDDLPIRLEREGIQTDNEDDYLDYGMWVVWTILQTECHVQGSNYGLPSPRQDWSFVEDPFGTARAAVNDVCIDNLNADQRRCFEEFIGRVTRHESCLCFLQGSGGTGKTFVYRCLYKRLSEMGKTLVCVASSGIAAILLPYGRTAHSTFRIPIRLDESSTSSMSKQSAAAKALLDADAVIWDEAPMQHRWCFEVVDRLFRDLNDCDQLFGGIPVLLGGDFAQILPVVRKGNQHDTVSACIQRSYLWENIQIFRLNINMRLPDSGVNRQYATWLKEISSGRMNDNQDYVRLPDYVKVVTTVDALLDAVFPWREVRDGVDMTYFTGRAIMTMLNDYLQELNEAALNRFPGDTRTLYAHDEAELDVGDGDTVFDQMSREYLASLNPAELPPSVLRLKVGAPVMLIRNLLPEAGLCNGTRMTVTKIARRVVSAKILTGSFAGTEHMIPTIKLSCQGEFPFTLHRRQLPLKLCYAMTVNKSQGQSLDIVGLDLRQPAFSHGQIERRSVKNIVYKEVIRAMKVVKAILTTAIRLRDSEICVIVKTNGALGNSIISIIIVITVSTSNSNSNSNSSTSNSSNNNSSNNNNNSSSKMSICQEVPVVTVFENDRETVYIPLNGNRRAAFFMEMQQSGRPMREVVWNGRFRASADLTGDQLKNVLGQACGELQAVPCSLCAAGRGPMVGCIVSPTNPKGGCFNCGWSQQANCSLRRSTTSSTPGTPVASRSSLFSVPARVPGLVFSSSAAAPSSPAAPGSASRRAAPAPGSASRAAAPAPGSASRRAAPAPGSASRRAAPPSRRDPRDRRRTMSLIRDDVVMVDPTSPSPNPAGRNDFVCMQTLIEEMRGFENQVADIPLLADAMAALSSRREPEATQVANGVRMMLSWCRRMREADSIWANRTN</sequence>
<dbReference type="VEuPathDB" id="FungiDB:AAP_04627"/>
<proteinExistence type="inferred from homology"/>
<keyword evidence="1" id="KW-0547">Nucleotide-binding</keyword>
<evidence type="ECO:0000256" key="2">
    <source>
        <dbReference type="SAM" id="MobiDB-lite"/>
    </source>
</evidence>
<dbReference type="GO" id="GO:0005524">
    <property type="term" value="F:ATP binding"/>
    <property type="evidence" value="ECO:0007669"/>
    <property type="project" value="UniProtKB-KW"/>
</dbReference>
<keyword evidence="1" id="KW-0233">DNA recombination</keyword>
<name>A0A167WH03_9EURO</name>
<feature type="compositionally biased region" description="Basic and acidic residues" evidence="2">
    <location>
        <begin position="471"/>
        <end position="481"/>
    </location>
</feature>
<dbReference type="Pfam" id="PF12511">
    <property type="entry name" value="DUF3716"/>
    <property type="match status" value="1"/>
</dbReference>
<dbReference type="GO" id="GO:0006310">
    <property type="term" value="P:DNA recombination"/>
    <property type="evidence" value="ECO:0007669"/>
    <property type="project" value="UniProtKB-KW"/>
</dbReference>
<comment type="caution">
    <text evidence="6">The sequence shown here is derived from an EMBL/GenBank/DDBJ whole genome shotgun (WGS) entry which is preliminary data.</text>
</comment>
<dbReference type="Pfam" id="PF14214">
    <property type="entry name" value="Helitron_like_N"/>
    <property type="match status" value="1"/>
</dbReference>
<feature type="domain" description="Helitron helicase-like" evidence="4">
    <location>
        <begin position="391"/>
        <end position="590"/>
    </location>
</feature>
<dbReference type="PANTHER" id="PTHR10492">
    <property type="match status" value="1"/>
</dbReference>
<dbReference type="GO" id="GO:0006281">
    <property type="term" value="P:DNA repair"/>
    <property type="evidence" value="ECO:0007669"/>
    <property type="project" value="UniProtKB-KW"/>
</dbReference>
<dbReference type="GO" id="GO:0043139">
    <property type="term" value="F:5'-3' DNA helicase activity"/>
    <property type="evidence" value="ECO:0007669"/>
    <property type="project" value="UniProtKB-EC"/>
</dbReference>
<feature type="compositionally biased region" description="Basic and acidic residues" evidence="2">
    <location>
        <begin position="73"/>
        <end position="83"/>
    </location>
</feature>
<feature type="region of interest" description="Disordered" evidence="2">
    <location>
        <begin position="1523"/>
        <end position="1548"/>
    </location>
</feature>
<comment type="similarity">
    <text evidence="1">Belongs to the helicase family.</text>
</comment>
<keyword evidence="1" id="KW-0378">Hydrolase</keyword>
<dbReference type="InterPro" id="IPR049163">
    <property type="entry name" value="Pif1-like_2B_dom"/>
</dbReference>
<evidence type="ECO:0000259" key="5">
    <source>
        <dbReference type="Pfam" id="PF21530"/>
    </source>
</evidence>
<organism evidence="6 7">
    <name type="scientific">Ascosphaera apis ARSEF 7405</name>
    <dbReference type="NCBI Taxonomy" id="392613"/>
    <lineage>
        <taxon>Eukaryota</taxon>
        <taxon>Fungi</taxon>
        <taxon>Dikarya</taxon>
        <taxon>Ascomycota</taxon>
        <taxon>Pezizomycotina</taxon>
        <taxon>Eurotiomycetes</taxon>
        <taxon>Eurotiomycetidae</taxon>
        <taxon>Onygenales</taxon>
        <taxon>Ascosphaeraceae</taxon>
        <taxon>Ascosphaera</taxon>
    </lineage>
</organism>
<dbReference type="Pfam" id="PF21530">
    <property type="entry name" value="Pif1_2B_dom"/>
    <property type="match status" value="1"/>
</dbReference>
<evidence type="ECO:0000313" key="6">
    <source>
        <dbReference type="EMBL" id="KZZ88835.1"/>
    </source>
</evidence>
<protein>
    <recommendedName>
        <fullName evidence="1">ATP-dependent DNA helicase</fullName>
        <ecNumber evidence="1">5.6.2.3</ecNumber>
    </recommendedName>
</protein>
<dbReference type="GO" id="GO:0016887">
    <property type="term" value="F:ATP hydrolysis activity"/>
    <property type="evidence" value="ECO:0007669"/>
    <property type="project" value="RHEA"/>
</dbReference>
<keyword evidence="1" id="KW-0234">DNA repair</keyword>
<dbReference type="InterPro" id="IPR022190">
    <property type="entry name" value="DUF3716"/>
</dbReference>
<dbReference type="OrthoDB" id="4360910at2759"/>
<dbReference type="InterPro" id="IPR025476">
    <property type="entry name" value="Helitron_helicase-like"/>
</dbReference>
<evidence type="ECO:0000259" key="4">
    <source>
        <dbReference type="Pfam" id="PF14214"/>
    </source>
</evidence>
<feature type="region of interest" description="Disordered" evidence="2">
    <location>
        <begin position="44"/>
        <end position="86"/>
    </location>
</feature>
<dbReference type="InterPro" id="IPR010285">
    <property type="entry name" value="DNA_helicase_pif1-like_DEAD"/>
</dbReference>
<dbReference type="EC" id="5.6.2.3" evidence="1"/>
<keyword evidence="1" id="KW-0227">DNA damage</keyword>
<dbReference type="Pfam" id="PF05970">
    <property type="entry name" value="PIF1"/>
    <property type="match status" value="1"/>
</dbReference>
<keyword evidence="7" id="KW-1185">Reference proteome</keyword>
<feature type="region of interest" description="Disordered" evidence="2">
    <location>
        <begin position="1"/>
        <end position="25"/>
    </location>
</feature>
<feature type="region of interest" description="Disordered" evidence="2">
    <location>
        <begin position="454"/>
        <end position="485"/>
    </location>
</feature>
<dbReference type="PANTHER" id="PTHR10492:SF95">
    <property type="entry name" value="HELITRON HELICASE-LIKE DOMAIN-CONTAINING PROTEIN"/>
    <property type="match status" value="1"/>
</dbReference>
<comment type="catalytic activity">
    <reaction evidence="1">
        <text>ATP + H2O = ADP + phosphate + H(+)</text>
        <dbReference type="Rhea" id="RHEA:13065"/>
        <dbReference type="ChEBI" id="CHEBI:15377"/>
        <dbReference type="ChEBI" id="CHEBI:15378"/>
        <dbReference type="ChEBI" id="CHEBI:30616"/>
        <dbReference type="ChEBI" id="CHEBI:43474"/>
        <dbReference type="ChEBI" id="CHEBI:456216"/>
        <dbReference type="EC" id="5.6.2.3"/>
    </reaction>
</comment>
<feature type="domain" description="DNA helicase Pif1-like 2B" evidence="5">
    <location>
        <begin position="1337"/>
        <end position="1382"/>
    </location>
</feature>
<dbReference type="InterPro" id="IPR027417">
    <property type="entry name" value="P-loop_NTPase"/>
</dbReference>
<dbReference type="SUPFAM" id="SSF52540">
    <property type="entry name" value="P-loop containing nucleoside triphosphate hydrolases"/>
    <property type="match status" value="2"/>
</dbReference>
<gene>
    <name evidence="6" type="ORF">AAP_04627</name>
</gene>
<feature type="compositionally biased region" description="Low complexity" evidence="2">
    <location>
        <begin position="1698"/>
        <end position="1751"/>
    </location>
</feature>
<feature type="compositionally biased region" description="Low complexity" evidence="2">
    <location>
        <begin position="1523"/>
        <end position="1547"/>
    </location>
</feature>
<evidence type="ECO:0000313" key="7">
    <source>
        <dbReference type="Proteomes" id="UP000242877"/>
    </source>
</evidence>
<accession>A0A167WH03</accession>
<evidence type="ECO:0000259" key="3">
    <source>
        <dbReference type="Pfam" id="PF05970"/>
    </source>
</evidence>
<dbReference type="EMBL" id="AZGZ01000023">
    <property type="protein sequence ID" value="KZZ88835.1"/>
    <property type="molecule type" value="Genomic_DNA"/>
</dbReference>
<feature type="domain" description="DNA helicase Pif1-like DEAD-box helicase" evidence="3">
    <location>
        <begin position="1036"/>
        <end position="1246"/>
    </location>
</feature>
<keyword evidence="1" id="KW-0347">Helicase</keyword>
<evidence type="ECO:0000256" key="1">
    <source>
        <dbReference type="RuleBase" id="RU363044"/>
    </source>
</evidence>
<dbReference type="Gene3D" id="3.40.50.300">
    <property type="entry name" value="P-loop containing nucleotide triphosphate hydrolases"/>
    <property type="match status" value="1"/>
</dbReference>
<keyword evidence="1" id="KW-0067">ATP-binding</keyword>
<dbReference type="Proteomes" id="UP000242877">
    <property type="component" value="Unassembled WGS sequence"/>
</dbReference>